<sequence length="208" mass="23728">MDAQDQADNLHASSIGPIPSLDDFNPANHAVRERPEDLNKHDLDLQKSQEELSPSNSGRNYLRPVYARRYARRSGSRKKHLRLAYDLKSSKRFLSRAISRRRGGEFSCAARFWDLNSRSWVVGTRSIAENNPDAKAKSFRLAELIQKRGRAPENRARRLGRIGGVPYLVAHYSPSGRYWTGQAYVPWNQPTPDWKSILDTILSTDIPL</sequence>
<feature type="compositionally biased region" description="Basic and acidic residues" evidence="1">
    <location>
        <begin position="30"/>
        <end position="41"/>
    </location>
</feature>
<gene>
    <name evidence="2" type="ORF">CEP54_016258</name>
</gene>
<dbReference type="EMBL" id="NKCI01000579">
    <property type="protein sequence ID" value="RSL39790.1"/>
    <property type="molecule type" value="Genomic_DNA"/>
</dbReference>
<dbReference type="AlphaFoldDB" id="A0A428NGC3"/>
<reference evidence="2 3" key="1">
    <citation type="submission" date="2017-06" db="EMBL/GenBank/DDBJ databases">
        <title>Comparative genomic analysis of Ambrosia Fusariam Clade fungi.</title>
        <authorList>
            <person name="Stajich J.E."/>
            <person name="Carrillo J."/>
            <person name="Kijimoto T."/>
            <person name="Eskalen A."/>
            <person name="O'Donnell K."/>
            <person name="Kasson M."/>
        </authorList>
    </citation>
    <scope>NUCLEOTIDE SEQUENCE [LARGE SCALE GENOMIC DNA]</scope>
    <source>
        <strain evidence="2 3">NRRL62584</strain>
    </source>
</reference>
<proteinExistence type="predicted"/>
<feature type="region of interest" description="Disordered" evidence="1">
    <location>
        <begin position="1"/>
        <end position="41"/>
    </location>
</feature>
<keyword evidence="3" id="KW-1185">Reference proteome</keyword>
<evidence type="ECO:0000256" key="1">
    <source>
        <dbReference type="SAM" id="MobiDB-lite"/>
    </source>
</evidence>
<name>A0A428NGC3_9HYPO</name>
<protein>
    <submittedName>
        <fullName evidence="2">Uncharacterized protein</fullName>
    </submittedName>
</protein>
<dbReference type="OrthoDB" id="5110653at2759"/>
<organism evidence="2 3">
    <name type="scientific">Fusarium duplospermum</name>
    <dbReference type="NCBI Taxonomy" id="1325734"/>
    <lineage>
        <taxon>Eukaryota</taxon>
        <taxon>Fungi</taxon>
        <taxon>Dikarya</taxon>
        <taxon>Ascomycota</taxon>
        <taxon>Pezizomycotina</taxon>
        <taxon>Sordariomycetes</taxon>
        <taxon>Hypocreomycetidae</taxon>
        <taxon>Hypocreales</taxon>
        <taxon>Nectriaceae</taxon>
        <taxon>Fusarium</taxon>
        <taxon>Fusarium solani species complex</taxon>
    </lineage>
</organism>
<comment type="caution">
    <text evidence="2">The sequence shown here is derived from an EMBL/GenBank/DDBJ whole genome shotgun (WGS) entry which is preliminary data.</text>
</comment>
<evidence type="ECO:0000313" key="3">
    <source>
        <dbReference type="Proteomes" id="UP000288168"/>
    </source>
</evidence>
<dbReference type="Proteomes" id="UP000288168">
    <property type="component" value="Unassembled WGS sequence"/>
</dbReference>
<accession>A0A428NGC3</accession>
<evidence type="ECO:0000313" key="2">
    <source>
        <dbReference type="EMBL" id="RSL39790.1"/>
    </source>
</evidence>